<dbReference type="Proteomes" id="UP000827889">
    <property type="component" value="Chromosome 2"/>
</dbReference>
<evidence type="ECO:0000259" key="12">
    <source>
        <dbReference type="PROSITE" id="PS50808"/>
    </source>
</evidence>
<dbReference type="InterPro" id="IPR052035">
    <property type="entry name" value="ZnF_BED_domain_contain"/>
</dbReference>
<comment type="subcellular location">
    <subcellularLocation>
        <location evidence="1">Nucleus</location>
    </subcellularLocation>
</comment>
<evidence type="ECO:0000256" key="7">
    <source>
        <dbReference type="ARBA" id="ARBA00023125"/>
    </source>
</evidence>
<evidence type="ECO:0000256" key="6">
    <source>
        <dbReference type="ARBA" id="ARBA00023015"/>
    </source>
</evidence>
<dbReference type="InterPro" id="IPR003656">
    <property type="entry name" value="Znf_BED"/>
</dbReference>
<evidence type="ECO:0000256" key="2">
    <source>
        <dbReference type="ARBA" id="ARBA00011738"/>
    </source>
</evidence>
<evidence type="ECO:0000256" key="5">
    <source>
        <dbReference type="ARBA" id="ARBA00022833"/>
    </source>
</evidence>
<reference evidence="13" key="1">
    <citation type="submission" date="2025-05" db="UniProtKB">
        <authorList>
            <consortium name="RefSeq"/>
        </authorList>
    </citation>
    <scope>NUCLEOTIDE SEQUENCE [LARGE SCALE GENOMIC DNA]</scope>
</reference>
<dbReference type="InterPro" id="IPR008906">
    <property type="entry name" value="HATC_C_dom"/>
</dbReference>
<keyword evidence="3" id="KW-0479">Metal-binding</keyword>
<evidence type="ECO:0000256" key="8">
    <source>
        <dbReference type="ARBA" id="ARBA00023163"/>
    </source>
</evidence>
<feature type="region of interest" description="Disordered" evidence="11">
    <location>
        <begin position="193"/>
        <end position="222"/>
    </location>
</feature>
<evidence type="ECO:0000256" key="1">
    <source>
        <dbReference type="ARBA" id="ARBA00004123"/>
    </source>
</evidence>
<keyword evidence="9" id="KW-0539">Nucleus</keyword>
<keyword evidence="4 10" id="KW-0863">Zinc-finger</keyword>
<keyword evidence="5" id="KW-0862">Zinc</keyword>
<dbReference type="SUPFAM" id="SSF53098">
    <property type="entry name" value="Ribonuclease H-like"/>
    <property type="match status" value="1"/>
</dbReference>
<dbReference type="InterPro" id="IPR036236">
    <property type="entry name" value="Znf_C2H2_sf"/>
</dbReference>
<evidence type="ECO:0000256" key="9">
    <source>
        <dbReference type="ARBA" id="ARBA00023242"/>
    </source>
</evidence>
<dbReference type="PANTHER" id="PTHR46481">
    <property type="entry name" value="ZINC FINGER BED DOMAIN-CONTAINING PROTEIN 4"/>
    <property type="match status" value="1"/>
</dbReference>
<evidence type="ECO:0000256" key="4">
    <source>
        <dbReference type="ARBA" id="ARBA00022771"/>
    </source>
</evidence>
<evidence type="ECO:0000313" key="13">
    <source>
        <dbReference type="Proteomes" id="UP000827889"/>
    </source>
</evidence>
<dbReference type="InterPro" id="IPR025525">
    <property type="entry name" value="hAT-like_transposase_RNase-H"/>
</dbReference>
<evidence type="ECO:0000256" key="11">
    <source>
        <dbReference type="SAM" id="MobiDB-lite"/>
    </source>
</evidence>
<name>A0ABM3GZA1_9MYRT</name>
<reference evidence="14" key="2">
    <citation type="submission" date="2025-08" db="UniProtKB">
        <authorList>
            <consortium name="RefSeq"/>
        </authorList>
    </citation>
    <scope>IDENTIFICATION</scope>
    <source>
        <tissue evidence="14">Leaf</tissue>
    </source>
</reference>
<gene>
    <name evidence="14" type="primary">LOC115737402</name>
</gene>
<accession>A0ABM3GZA1</accession>
<dbReference type="RefSeq" id="XP_048129685.1">
    <property type="nucleotide sequence ID" value="XM_048273728.1"/>
</dbReference>
<dbReference type="InterPro" id="IPR012337">
    <property type="entry name" value="RNaseH-like_sf"/>
</dbReference>
<evidence type="ECO:0000256" key="3">
    <source>
        <dbReference type="ARBA" id="ARBA00022723"/>
    </source>
</evidence>
<comment type="subunit">
    <text evidence="2">Homodimer.</text>
</comment>
<dbReference type="Pfam" id="PF05699">
    <property type="entry name" value="Dimer_Tnp_hAT"/>
    <property type="match status" value="1"/>
</dbReference>
<dbReference type="GeneID" id="115737402"/>
<dbReference type="SMART" id="SM00614">
    <property type="entry name" value="ZnF_BED"/>
    <property type="match status" value="1"/>
</dbReference>
<evidence type="ECO:0000256" key="10">
    <source>
        <dbReference type="PROSITE-ProRule" id="PRU00027"/>
    </source>
</evidence>
<dbReference type="SUPFAM" id="SSF57667">
    <property type="entry name" value="beta-beta-alpha zinc fingers"/>
    <property type="match status" value="1"/>
</dbReference>
<keyword evidence="7" id="KW-0238">DNA-binding</keyword>
<dbReference type="Pfam" id="PF14372">
    <property type="entry name" value="hAT-like_RNase-H"/>
    <property type="match status" value="1"/>
</dbReference>
<evidence type="ECO:0000313" key="14">
    <source>
        <dbReference type="RefSeq" id="XP_048129685.1"/>
    </source>
</evidence>
<proteinExistence type="predicted"/>
<sequence length="882" mass="98745">MMGNWCTKDHYKSLMDGRPRSCKAWEYENRDLFKSTLGGLVHVNLRLSFSLEFISFMLHNLRRDAPSPMETDATIVSEVDTASIPQTDTTHAQETEAAILPETDAASIPQTEHAIIPEAEHGIIPDTEHDIIPEAEHAIIPDTEHDVIPETAHAVIAETEHATIPETDHTTIPETDDAVIPETDMDFVPDSDMAIVPATPATPLDDEQPGSETQPNKRRRKKSIVWEHFTVETVGPGHTRACCKQCKKSFAYITGSKLAGTSHLKRHIALGICPVSRQRNQLLPYTSGSKSAGAYGSATDPPKRRYRTTPAIANVPLDQERCSLEIAKMIIMHEYPLHIVEHPGFIDFVRTLNPNYNMVSFNTVQGDCVAIYLREKQRLLNLISTIPGRVNLTLDLRTSNQNLGYVFLTGHFIDSDWKVHRHILNVVMVPYPDSDHAFNQAVVACLSDWNLEGRLFTLTVDQSVSSEAVIANLKGLTSVKNPLLLNGQILIGSCYAHLLSDLARDAFGSMAGTIKKIRDSVKYVKTSEAHEEKFDELKQQLQVPSTKDLLIDDQTRWDTTYHMLVAACELKEVFACFDASDPDYKLTPSMDDWKQIETLCSYVKILFDAANLLTGPTYPTASTFFHEVSKLQLDLTHAATSQDPFVSNLIKPLQEKFDKYWRGCCLILSVAVIMDPRFKMKLVEFSFSRIFGEDAETWIRIVDDGIHDLFLDYFAPVLPLPEAPMENGTESIIKTELPDEGMPQEGVSHEELPHDGTVISFGDGLSDFDVYISEISGGQQTKSELDQYLEESLLPRVQDFNLLGWWKLNNLKYPILSKMAADVLSIPISIVDPDSIFDTQSRKIDSYRSSLRPVTLEALVCAKNWLQSGSSETSSAYMKAEV</sequence>
<feature type="domain" description="BED-type" evidence="12">
    <location>
        <begin position="220"/>
        <end position="280"/>
    </location>
</feature>
<dbReference type="PROSITE" id="PS50808">
    <property type="entry name" value="ZF_BED"/>
    <property type="match status" value="1"/>
</dbReference>
<dbReference type="PANTHER" id="PTHR46481:SF10">
    <property type="entry name" value="ZINC FINGER BED DOMAIN-CONTAINING PROTEIN 39"/>
    <property type="match status" value="1"/>
</dbReference>
<keyword evidence="13" id="KW-1185">Reference proteome</keyword>
<keyword evidence="8" id="KW-0804">Transcription</keyword>
<keyword evidence="6" id="KW-0805">Transcription regulation</keyword>
<protein>
    <submittedName>
        <fullName evidence="14">Zinc finger BED domain-containing protein DAYSLEEPER-like isoform X1</fullName>
    </submittedName>
</protein>
<organism evidence="13 14">
    <name type="scientific">Rhodamnia argentea</name>
    <dbReference type="NCBI Taxonomy" id="178133"/>
    <lineage>
        <taxon>Eukaryota</taxon>
        <taxon>Viridiplantae</taxon>
        <taxon>Streptophyta</taxon>
        <taxon>Embryophyta</taxon>
        <taxon>Tracheophyta</taxon>
        <taxon>Spermatophyta</taxon>
        <taxon>Magnoliopsida</taxon>
        <taxon>eudicotyledons</taxon>
        <taxon>Gunneridae</taxon>
        <taxon>Pentapetalae</taxon>
        <taxon>rosids</taxon>
        <taxon>malvids</taxon>
        <taxon>Myrtales</taxon>
        <taxon>Myrtaceae</taxon>
        <taxon>Myrtoideae</taxon>
        <taxon>Myrteae</taxon>
        <taxon>Australasian group</taxon>
        <taxon>Rhodamnia</taxon>
    </lineage>
</organism>